<keyword evidence="4" id="KW-0119">Carbohydrate metabolism</keyword>
<accession>A0A0C2T2E1</accession>
<feature type="domain" description="GH18" evidence="9">
    <location>
        <begin position="44"/>
        <end position="429"/>
    </location>
</feature>
<dbReference type="Proteomes" id="UP000054549">
    <property type="component" value="Unassembled WGS sequence"/>
</dbReference>
<organism evidence="10 11">
    <name type="scientific">Amanita muscaria (strain Koide BX008)</name>
    <dbReference type="NCBI Taxonomy" id="946122"/>
    <lineage>
        <taxon>Eukaryota</taxon>
        <taxon>Fungi</taxon>
        <taxon>Dikarya</taxon>
        <taxon>Basidiomycota</taxon>
        <taxon>Agaricomycotina</taxon>
        <taxon>Agaricomycetes</taxon>
        <taxon>Agaricomycetidae</taxon>
        <taxon>Agaricales</taxon>
        <taxon>Pluteineae</taxon>
        <taxon>Amanitaceae</taxon>
        <taxon>Amanita</taxon>
    </lineage>
</organism>
<dbReference type="InterPro" id="IPR001579">
    <property type="entry name" value="Glyco_hydro_18_chit_AS"/>
</dbReference>
<dbReference type="STRING" id="946122.A0A0C2T2E1"/>
<dbReference type="OrthoDB" id="73875at2759"/>
<dbReference type="PROSITE" id="PS51910">
    <property type="entry name" value="GH18_2"/>
    <property type="match status" value="1"/>
</dbReference>
<evidence type="ECO:0000256" key="1">
    <source>
        <dbReference type="ARBA" id="ARBA00000822"/>
    </source>
</evidence>
<proteinExistence type="inferred from homology"/>
<dbReference type="GO" id="GO:0008843">
    <property type="term" value="F:endochitinase activity"/>
    <property type="evidence" value="ECO:0007669"/>
    <property type="project" value="UniProtKB-EC"/>
</dbReference>
<reference evidence="10 11" key="1">
    <citation type="submission" date="2014-04" db="EMBL/GenBank/DDBJ databases">
        <title>Evolutionary Origins and Diversification of the Mycorrhizal Mutualists.</title>
        <authorList>
            <consortium name="DOE Joint Genome Institute"/>
            <consortium name="Mycorrhizal Genomics Consortium"/>
            <person name="Kohler A."/>
            <person name="Kuo A."/>
            <person name="Nagy L.G."/>
            <person name="Floudas D."/>
            <person name="Copeland A."/>
            <person name="Barry K.W."/>
            <person name="Cichocki N."/>
            <person name="Veneault-Fourrey C."/>
            <person name="LaButti K."/>
            <person name="Lindquist E.A."/>
            <person name="Lipzen A."/>
            <person name="Lundell T."/>
            <person name="Morin E."/>
            <person name="Murat C."/>
            <person name="Riley R."/>
            <person name="Ohm R."/>
            <person name="Sun H."/>
            <person name="Tunlid A."/>
            <person name="Henrissat B."/>
            <person name="Grigoriev I.V."/>
            <person name="Hibbett D.S."/>
            <person name="Martin F."/>
        </authorList>
    </citation>
    <scope>NUCLEOTIDE SEQUENCE [LARGE SCALE GENOMIC DNA]</scope>
    <source>
        <strain evidence="10 11">Koide BX008</strain>
    </source>
</reference>
<dbReference type="SUPFAM" id="SSF54556">
    <property type="entry name" value="Chitinase insertion domain"/>
    <property type="match status" value="1"/>
</dbReference>
<dbReference type="Pfam" id="PF00704">
    <property type="entry name" value="Glyco_hydro_18"/>
    <property type="match status" value="1"/>
</dbReference>
<dbReference type="Gene3D" id="3.10.50.10">
    <property type="match status" value="1"/>
</dbReference>
<evidence type="ECO:0000256" key="3">
    <source>
        <dbReference type="ARBA" id="ARBA00023024"/>
    </source>
</evidence>
<dbReference type="PANTHER" id="PTHR11177:SF317">
    <property type="entry name" value="CHITINASE 12-RELATED"/>
    <property type="match status" value="1"/>
</dbReference>
<dbReference type="GO" id="GO:0000272">
    <property type="term" value="P:polysaccharide catabolic process"/>
    <property type="evidence" value="ECO:0007669"/>
    <property type="project" value="UniProtKB-KW"/>
</dbReference>
<evidence type="ECO:0000313" key="11">
    <source>
        <dbReference type="Proteomes" id="UP000054549"/>
    </source>
</evidence>
<dbReference type="InParanoid" id="A0A0C2T2E1"/>
<dbReference type="GO" id="GO:0005576">
    <property type="term" value="C:extracellular region"/>
    <property type="evidence" value="ECO:0007669"/>
    <property type="project" value="TreeGrafter"/>
</dbReference>
<evidence type="ECO:0000259" key="9">
    <source>
        <dbReference type="PROSITE" id="PS51910"/>
    </source>
</evidence>
<gene>
    <name evidence="10" type="ORF">M378DRAFT_26437</name>
</gene>
<evidence type="ECO:0000256" key="4">
    <source>
        <dbReference type="ARBA" id="ARBA00023277"/>
    </source>
</evidence>
<dbReference type="InterPro" id="IPR029070">
    <property type="entry name" value="Chitinase_insertion_sf"/>
</dbReference>
<keyword evidence="6" id="KW-0624">Polysaccharide degradation</keyword>
<dbReference type="GO" id="GO:0008061">
    <property type="term" value="F:chitin binding"/>
    <property type="evidence" value="ECO:0007669"/>
    <property type="project" value="InterPro"/>
</dbReference>
<dbReference type="SUPFAM" id="SSF51445">
    <property type="entry name" value="(Trans)glycosidases"/>
    <property type="match status" value="1"/>
</dbReference>
<name>A0A0C2T2E1_AMAMK</name>
<dbReference type="InterPro" id="IPR011583">
    <property type="entry name" value="Chitinase_II/V-like_cat"/>
</dbReference>
<dbReference type="AlphaFoldDB" id="A0A0C2T2E1"/>
<evidence type="ECO:0000313" key="10">
    <source>
        <dbReference type="EMBL" id="KIL60639.1"/>
    </source>
</evidence>
<keyword evidence="11" id="KW-1185">Reference proteome</keyword>
<comment type="catalytic activity">
    <reaction evidence="1">
        <text>Random endo-hydrolysis of N-acetyl-beta-D-glucosaminide (1-&gt;4)-beta-linkages in chitin and chitodextrins.</text>
        <dbReference type="EC" id="3.2.1.14"/>
    </reaction>
</comment>
<keyword evidence="2 7" id="KW-0378">Hydrolase</keyword>
<evidence type="ECO:0000256" key="5">
    <source>
        <dbReference type="ARBA" id="ARBA00023295"/>
    </source>
</evidence>
<dbReference type="InterPro" id="IPR001223">
    <property type="entry name" value="Glyco_hydro18_cat"/>
</dbReference>
<evidence type="ECO:0000256" key="2">
    <source>
        <dbReference type="ARBA" id="ARBA00022801"/>
    </source>
</evidence>
<dbReference type="InterPro" id="IPR050314">
    <property type="entry name" value="Glycosyl_Hydrlase_18"/>
</dbReference>
<dbReference type="EMBL" id="KN818295">
    <property type="protein sequence ID" value="KIL60639.1"/>
    <property type="molecule type" value="Genomic_DNA"/>
</dbReference>
<dbReference type="SMART" id="SM00636">
    <property type="entry name" value="Glyco_18"/>
    <property type="match status" value="1"/>
</dbReference>
<keyword evidence="5 7" id="KW-0326">Glycosidase</keyword>
<dbReference type="PROSITE" id="PS01095">
    <property type="entry name" value="GH18_1"/>
    <property type="match status" value="1"/>
</dbReference>
<dbReference type="PANTHER" id="PTHR11177">
    <property type="entry name" value="CHITINASE"/>
    <property type="match status" value="1"/>
</dbReference>
<dbReference type="GO" id="GO:0006032">
    <property type="term" value="P:chitin catabolic process"/>
    <property type="evidence" value="ECO:0007669"/>
    <property type="project" value="UniProtKB-KW"/>
</dbReference>
<keyword evidence="3" id="KW-0146">Chitin degradation</keyword>
<comment type="similarity">
    <text evidence="8">Belongs to the glycosyl hydrolase 18 family.</text>
</comment>
<dbReference type="Gene3D" id="3.20.20.80">
    <property type="entry name" value="Glycosidases"/>
    <property type="match status" value="1"/>
</dbReference>
<dbReference type="InterPro" id="IPR017853">
    <property type="entry name" value="GH"/>
</dbReference>
<dbReference type="HOGENOM" id="CLU_002833_6_1_1"/>
<evidence type="ECO:0000256" key="7">
    <source>
        <dbReference type="RuleBase" id="RU000489"/>
    </source>
</evidence>
<evidence type="ECO:0000256" key="6">
    <source>
        <dbReference type="ARBA" id="ARBA00023326"/>
    </source>
</evidence>
<protein>
    <submittedName>
        <fullName evidence="10">Glycoside hydrolase family 18 protein</fullName>
    </submittedName>
</protein>
<sequence>MCLVAPNIPYSRIAMRLSHQSLILIVLSAVHIVNSHFARAGSPKVAAAWYGDWSADSNPSVPVSQLSWSKYTHMIYSFAKTTPDVKQLDLSDADPQLLPKFVEEAHKHGVKASISVGGWTGSRFWSSNVGSAANRTGFINTLTALVLKYNLDGLDFDWEHPGRQGIGCNVVNPKDTANFLSFLRKLRQHPVGAKLVLSASTSILPFVDGTGSPSTNVAQFADVLDWIAIMNYDIYGPWSDVVGPNAPLNDSCAPPAYQQGSATSAVKQWTAAGFPTSKIVLGVAAYGYSFTVKPSDALKGGSLVPYPPFDKSNIPIGDSWSSPAGTDVCGNLTPNDGTVNFWGAVALGYLDYNGKPQKGIAYKYDTCSKTAYAYNTTSGIMISYDDTTAFSEKGTFIRSSGLLGFSMWTAGGDYQDLLLDSIRSSTGFY</sequence>
<evidence type="ECO:0000256" key="8">
    <source>
        <dbReference type="RuleBase" id="RU004453"/>
    </source>
</evidence>